<dbReference type="InterPro" id="IPR050490">
    <property type="entry name" value="Bact_solute-bd_prot1"/>
</dbReference>
<feature type="signal peptide" evidence="1">
    <location>
        <begin position="1"/>
        <end position="34"/>
    </location>
</feature>
<keyword evidence="1" id="KW-0732">Signal</keyword>
<protein>
    <submittedName>
        <fullName evidence="2">Extracellular solute-binding protein</fullName>
    </submittedName>
</protein>
<name>A0ABV5NCL5_9ACTN</name>
<dbReference type="RefSeq" id="WP_364370878.1">
    <property type="nucleotide sequence ID" value="NZ_JBHMCF010000002.1"/>
</dbReference>
<sequence>MKTAVGSPRPLLAIGLAVLTVGVAACGTSGPRQAGSTSADAGGPSAWIISGVTAKAFQNSFDSWNAAHEGQKFAIQEFANDPYKQKIRTAVGAKQAPTLIYGWGGGVLKSYVAAGAVEDLSDLAADPAVKDRFLPSIAAVGKVDGKTYAVPNNGVKPVVVYYNKDLFAKIGAQPPKTWNELMALVPKFTGAGIAPFTVSGQAKWPLLPWLAYLIDRIGGPRVMDDITAGKPNAWSDPAVTEANKKIQELVKAGGFVKGFSSISTDSGADVALLYTGKAAMTLGLPATYQTIKTANPQFVKDGKLGYVPFPVVEGGKGDPANVVGNPTNFWSISAAATPEQKQAAREYVKSDLLNEKYAADLLAVGNVPPVEGAEDAIAASDDPAYYSMIYETAKKAPNFQLSLDQALAPEAGDKLLTTLQQVFLEEITPEQFATTMNATITG</sequence>
<gene>
    <name evidence="2" type="ORF">ACFFR3_00910</name>
</gene>
<dbReference type="PANTHER" id="PTHR43649:SF14">
    <property type="entry name" value="BLR3389 PROTEIN"/>
    <property type="match status" value="1"/>
</dbReference>
<dbReference type="Proteomes" id="UP001589568">
    <property type="component" value="Unassembled WGS sequence"/>
</dbReference>
<dbReference type="PANTHER" id="PTHR43649">
    <property type="entry name" value="ARABINOSE-BINDING PROTEIN-RELATED"/>
    <property type="match status" value="1"/>
</dbReference>
<dbReference type="InterPro" id="IPR006059">
    <property type="entry name" value="SBP"/>
</dbReference>
<reference evidence="2 3" key="1">
    <citation type="submission" date="2024-09" db="EMBL/GenBank/DDBJ databases">
        <authorList>
            <person name="Sun Q."/>
            <person name="Mori K."/>
        </authorList>
    </citation>
    <scope>NUCLEOTIDE SEQUENCE [LARGE SCALE GENOMIC DNA]</scope>
    <source>
        <strain evidence="2 3">JCM 3324</strain>
    </source>
</reference>
<comment type="caution">
    <text evidence="2">The sequence shown here is derived from an EMBL/GenBank/DDBJ whole genome shotgun (WGS) entry which is preliminary data.</text>
</comment>
<dbReference type="PROSITE" id="PS51257">
    <property type="entry name" value="PROKAR_LIPOPROTEIN"/>
    <property type="match status" value="1"/>
</dbReference>
<dbReference type="SUPFAM" id="SSF53850">
    <property type="entry name" value="Periplasmic binding protein-like II"/>
    <property type="match status" value="1"/>
</dbReference>
<dbReference type="EMBL" id="JBHMCF010000002">
    <property type="protein sequence ID" value="MFB9468042.1"/>
    <property type="molecule type" value="Genomic_DNA"/>
</dbReference>
<dbReference type="Pfam" id="PF01547">
    <property type="entry name" value="SBP_bac_1"/>
    <property type="match status" value="1"/>
</dbReference>
<dbReference type="Gene3D" id="3.40.190.10">
    <property type="entry name" value="Periplasmic binding protein-like II"/>
    <property type="match status" value="2"/>
</dbReference>
<evidence type="ECO:0000313" key="2">
    <source>
        <dbReference type="EMBL" id="MFB9468042.1"/>
    </source>
</evidence>
<proteinExistence type="predicted"/>
<accession>A0ABV5NCL5</accession>
<organism evidence="2 3">
    <name type="scientific">Nonomuraea salmonea</name>
    <dbReference type="NCBI Taxonomy" id="46181"/>
    <lineage>
        <taxon>Bacteria</taxon>
        <taxon>Bacillati</taxon>
        <taxon>Actinomycetota</taxon>
        <taxon>Actinomycetes</taxon>
        <taxon>Streptosporangiales</taxon>
        <taxon>Streptosporangiaceae</taxon>
        <taxon>Nonomuraea</taxon>
    </lineage>
</organism>
<evidence type="ECO:0000256" key="1">
    <source>
        <dbReference type="SAM" id="SignalP"/>
    </source>
</evidence>
<evidence type="ECO:0000313" key="3">
    <source>
        <dbReference type="Proteomes" id="UP001589568"/>
    </source>
</evidence>
<keyword evidence="3" id="KW-1185">Reference proteome</keyword>
<feature type="chain" id="PRO_5046948355" evidence="1">
    <location>
        <begin position="35"/>
        <end position="442"/>
    </location>
</feature>